<feature type="compositionally biased region" description="Acidic residues" evidence="7">
    <location>
        <begin position="454"/>
        <end position="465"/>
    </location>
</feature>
<dbReference type="GO" id="GO:0016887">
    <property type="term" value="F:ATP hydrolysis activity"/>
    <property type="evidence" value="ECO:0007669"/>
    <property type="project" value="InterPro"/>
</dbReference>
<evidence type="ECO:0000256" key="5">
    <source>
        <dbReference type="ARBA" id="ARBA00038020"/>
    </source>
</evidence>
<keyword evidence="3" id="KW-0813">Transport</keyword>
<dbReference type="Pfam" id="PF00650">
    <property type="entry name" value="CRAL_TRIO"/>
    <property type="match status" value="1"/>
</dbReference>
<evidence type="ECO:0000256" key="1">
    <source>
        <dbReference type="ARBA" id="ARBA00004202"/>
    </source>
</evidence>
<dbReference type="PANTHER" id="PTHR45657">
    <property type="entry name" value="CRAL-TRIO DOMAIN-CONTAINING PROTEIN YKL091C-RELATED"/>
    <property type="match status" value="1"/>
</dbReference>
<evidence type="ECO:0000256" key="4">
    <source>
        <dbReference type="ARBA" id="ARBA00023034"/>
    </source>
</evidence>
<organism evidence="9 10">
    <name type="scientific">Cucurbita argyrosperma subsp. sororia</name>
    <dbReference type="NCBI Taxonomy" id="37648"/>
    <lineage>
        <taxon>Eukaryota</taxon>
        <taxon>Viridiplantae</taxon>
        <taxon>Streptophyta</taxon>
        <taxon>Embryophyta</taxon>
        <taxon>Tracheophyta</taxon>
        <taxon>Spermatophyta</taxon>
        <taxon>Magnoliopsida</taxon>
        <taxon>eudicotyledons</taxon>
        <taxon>Gunneridae</taxon>
        <taxon>Pentapetalae</taxon>
        <taxon>rosids</taxon>
        <taxon>fabids</taxon>
        <taxon>Cucurbitales</taxon>
        <taxon>Cucurbitaceae</taxon>
        <taxon>Cucurbiteae</taxon>
        <taxon>Cucurbita</taxon>
    </lineage>
</organism>
<evidence type="ECO:0000256" key="3">
    <source>
        <dbReference type="ARBA" id="ARBA00022927"/>
    </source>
</evidence>
<feature type="region of interest" description="Disordered" evidence="7">
    <location>
        <begin position="443"/>
        <end position="470"/>
    </location>
</feature>
<dbReference type="GO" id="GO:0005886">
    <property type="term" value="C:plasma membrane"/>
    <property type="evidence" value="ECO:0007669"/>
    <property type="project" value="UniProtKB-SubCell"/>
</dbReference>
<keyword evidence="4" id="KW-0333">Golgi apparatus</keyword>
<accession>A0AAV6NCD7</accession>
<feature type="domain" description="CRAL-TRIO" evidence="8">
    <location>
        <begin position="581"/>
        <end position="788"/>
    </location>
</feature>
<dbReference type="GO" id="GO:0000139">
    <property type="term" value="C:Golgi membrane"/>
    <property type="evidence" value="ECO:0007669"/>
    <property type="project" value="UniProtKB-SubCell"/>
</dbReference>
<dbReference type="InterPro" id="IPR051026">
    <property type="entry name" value="PI/PC_transfer"/>
</dbReference>
<feature type="non-terminal residue" evidence="9">
    <location>
        <position position="1"/>
    </location>
</feature>
<dbReference type="Pfam" id="PF25568">
    <property type="entry name" value="AAA_lid_At3g28540"/>
    <property type="match status" value="1"/>
</dbReference>
<proteinExistence type="inferred from homology"/>
<keyword evidence="3" id="KW-0653">Protein transport</keyword>
<name>A0AAV6NCD7_9ROSI</name>
<protein>
    <submittedName>
        <fullName evidence="9">Phosphatidylinositol/phosphatidylcholine transfer protein SFH12</fullName>
    </submittedName>
</protein>
<dbReference type="InterPro" id="IPR003960">
    <property type="entry name" value="ATPase_AAA_CS"/>
</dbReference>
<dbReference type="AlphaFoldDB" id="A0AAV6NCD7"/>
<dbReference type="InterPro" id="IPR011074">
    <property type="entry name" value="CRAL/TRIO_N_dom"/>
</dbReference>
<dbReference type="EMBL" id="JAGKQH010000007">
    <property type="protein sequence ID" value="KAG6594808.1"/>
    <property type="molecule type" value="Genomic_DNA"/>
</dbReference>
<dbReference type="PROSITE" id="PS00674">
    <property type="entry name" value="AAA"/>
    <property type="match status" value="1"/>
</dbReference>
<dbReference type="PANTHER" id="PTHR45657:SF29">
    <property type="entry name" value="PHOSPHATIDYLINOSITOL_PHOSPHATIDYLCHOLINE TRANSFER PROTEIN SFH12"/>
    <property type="match status" value="1"/>
</dbReference>
<dbReference type="CDD" id="cd19510">
    <property type="entry name" value="RecA-like_BCS1"/>
    <property type="match status" value="1"/>
</dbReference>
<evidence type="ECO:0000256" key="6">
    <source>
        <dbReference type="ARBA" id="ARBA00049360"/>
    </source>
</evidence>
<dbReference type="GO" id="GO:0005524">
    <property type="term" value="F:ATP binding"/>
    <property type="evidence" value="ECO:0007669"/>
    <property type="project" value="InterPro"/>
</dbReference>
<dbReference type="InterPro" id="IPR025753">
    <property type="entry name" value="AAA_N_dom"/>
</dbReference>
<dbReference type="InterPro" id="IPR003959">
    <property type="entry name" value="ATPase_AAA_core"/>
</dbReference>
<dbReference type="GO" id="GO:0006950">
    <property type="term" value="P:response to stress"/>
    <property type="evidence" value="ECO:0007669"/>
    <property type="project" value="UniProtKB-ARBA"/>
</dbReference>
<dbReference type="InterPro" id="IPR003593">
    <property type="entry name" value="AAA+_ATPase"/>
</dbReference>
<comment type="caution">
    <text evidence="9">The sequence shown here is derived from an EMBL/GenBank/DDBJ whole genome shotgun (WGS) entry which is preliminary data.</text>
</comment>
<comment type="catalytic activity">
    <reaction evidence="6">
        <text>ATP + H2O = ADP + phosphate + H(+)</text>
        <dbReference type="Rhea" id="RHEA:13065"/>
        <dbReference type="ChEBI" id="CHEBI:15377"/>
        <dbReference type="ChEBI" id="CHEBI:15378"/>
        <dbReference type="ChEBI" id="CHEBI:30616"/>
        <dbReference type="ChEBI" id="CHEBI:43474"/>
        <dbReference type="ChEBI" id="CHEBI:456216"/>
    </reaction>
</comment>
<dbReference type="Pfam" id="PF14363">
    <property type="entry name" value="AAA_assoc"/>
    <property type="match status" value="1"/>
</dbReference>
<dbReference type="GO" id="GO:0015031">
    <property type="term" value="P:protein transport"/>
    <property type="evidence" value="ECO:0007669"/>
    <property type="project" value="UniProtKB-KW"/>
</dbReference>
<dbReference type="PROSITE" id="PS50191">
    <property type="entry name" value="CRAL_TRIO"/>
    <property type="match status" value="1"/>
</dbReference>
<evidence type="ECO:0000256" key="2">
    <source>
        <dbReference type="ARBA" id="ARBA00004395"/>
    </source>
</evidence>
<reference evidence="9 10" key="1">
    <citation type="journal article" date="2021" name="Hortic Res">
        <title>The domestication of Cucurbita argyrosperma as revealed by the genome of its wild relative.</title>
        <authorList>
            <person name="Barrera-Redondo J."/>
            <person name="Sanchez-de la Vega G."/>
            <person name="Aguirre-Liguori J.A."/>
            <person name="Castellanos-Morales G."/>
            <person name="Gutierrez-Guerrero Y.T."/>
            <person name="Aguirre-Dugua X."/>
            <person name="Aguirre-Planter E."/>
            <person name="Tenaillon M.I."/>
            <person name="Lira-Saade R."/>
            <person name="Eguiarte L.E."/>
        </authorList>
    </citation>
    <scope>NUCLEOTIDE SEQUENCE [LARGE SCALE GENOMIC DNA]</scope>
    <source>
        <strain evidence="9">JBR-2021</strain>
    </source>
</reference>
<gene>
    <name evidence="9" type="primary">SFH12</name>
    <name evidence="9" type="ORF">SDJN03_11361</name>
</gene>
<dbReference type="SMART" id="SM00382">
    <property type="entry name" value="AAA"/>
    <property type="match status" value="1"/>
</dbReference>
<comment type="subcellular location">
    <subcellularLocation>
        <location evidence="1">Cell membrane</location>
        <topology evidence="1">Peripheral membrane protein</topology>
    </subcellularLocation>
    <subcellularLocation>
        <location evidence="2">Golgi apparatus membrane</location>
        <topology evidence="2">Peripheral membrane protein</topology>
    </subcellularLocation>
</comment>
<evidence type="ECO:0000259" key="8">
    <source>
        <dbReference type="PROSITE" id="PS50191"/>
    </source>
</evidence>
<evidence type="ECO:0000313" key="10">
    <source>
        <dbReference type="Proteomes" id="UP000685013"/>
    </source>
</evidence>
<dbReference type="InterPro" id="IPR001251">
    <property type="entry name" value="CRAL-TRIO_dom"/>
</dbReference>
<keyword evidence="10" id="KW-1185">Reference proteome</keyword>
<dbReference type="Pfam" id="PF03765">
    <property type="entry name" value="CRAL_TRIO_N"/>
    <property type="match status" value="1"/>
</dbReference>
<evidence type="ECO:0000256" key="7">
    <source>
        <dbReference type="SAM" id="MobiDB-lite"/>
    </source>
</evidence>
<evidence type="ECO:0000313" key="9">
    <source>
        <dbReference type="EMBL" id="KAG6594808.1"/>
    </source>
</evidence>
<sequence length="1044" mass="119573">MPPSASSLFAAYASFATSMMMIRSITNDLLPPQLISFISSIFTYFFPPKSSPQTTLVIEKKTNYNKNQVFEAAEIYLRTKISPSMDRLKVSKTPRQQRVSLSMEKDQEIVDQFEDIHLKWRFVAEKKKEGNEFVKEKRHYELVFDKKFMDKVVDFYLPYILRRAKEITEMENVSKLCSQNLSYSDDFGDERCRGNWGSIGLEHPATFDTLAMDPDLKKMIIDDLDRFLKRKEFYRKVGKAWKRGYLLYGPPGTGKSSLIAAMANYLKFDIYDLDLTDICSNSELRRSLLSTSNRSILVIEDIDCSVNLQNRANSDDESENNDDYRSKLTLSGMLNFMDGLWSSCGDERIIVLTTNHKDRLDPALLRPGRMDVHIHLSYCSSKAFEALTTNYLGGGAIHHPLYEEIEALVEHANVTPAEVAEELMKDDDIDIVMEGLAKFVKRKREEQNDGNNAAEEEGSDLESSEDERNTSIGSFKQKAALASSMFRHSMTRRGRRSSRVTSMRIEDVHDTEELRAVDSFRQALILEELLPCKHDDYHMMLRFLKARKFDIEKTKQMWTDMLQWRKEFGADTIMEDFVFEELDQVLDYYPQGNHGVDKEGRPVYIEKLGMVDPTKLMQVTDIERYLKYHVREFERTFAVKFPACSIASKRHIDQSTTILDVQGVGLKSFNKTARELISRLQKIDGENYPETLNRMFIINAGSGFRMLWNTVKSFLDPKTTAKIHVLGNKYQSKLLEIIDSRYVTEETVNFHVSYKFGNVHAKFCPPVVVSCCTSELPEFLGGTCTCADQGGCMRSDKGPWKDPNILKMVSNGTHRCSVISRDNEEAFPDFKDVCSISSKHPFNHVQRPLLSPLHEVSITKNIRVAYNEDCVPVVDKTVDFAWKNVSKKSMPASSNGEVPGGLKSKILASVLAFIVGISATVRLARTMPNKLTNASIYSEPFYYVDDSNMLKGQPPLFEPLPDYMSTVKRMAKLEERVNNLCSKPADLPREKEELLNAVTSRVEALEQDLLVTKKVLEETLARQEEIFAYIEKRKKKKKLLSFPW</sequence>
<dbReference type="SMART" id="SM00516">
    <property type="entry name" value="SEC14"/>
    <property type="match status" value="1"/>
</dbReference>
<comment type="similarity">
    <text evidence="5">Belongs to the SFH family.</text>
</comment>
<dbReference type="InterPro" id="IPR058017">
    <property type="entry name" value="At3g28540-like_C"/>
</dbReference>
<dbReference type="Proteomes" id="UP000685013">
    <property type="component" value="Chromosome 7"/>
</dbReference>
<dbReference type="CDD" id="cd00170">
    <property type="entry name" value="SEC14"/>
    <property type="match status" value="1"/>
</dbReference>
<dbReference type="SMART" id="SM01100">
    <property type="entry name" value="CRAL_TRIO_N"/>
    <property type="match status" value="1"/>
</dbReference>
<dbReference type="Pfam" id="PF00004">
    <property type="entry name" value="AAA"/>
    <property type="match status" value="1"/>
</dbReference>